<protein>
    <submittedName>
        <fullName evidence="1">Uncharacterized protein</fullName>
    </submittedName>
</protein>
<name>A0A0G4IAI4_9ALVE</name>
<dbReference type="AlphaFoldDB" id="A0A0G4IAI4"/>
<dbReference type="VEuPathDB" id="CryptoDB:Cvel_12584"/>
<dbReference type="EMBL" id="CDMZ01005764">
    <property type="protein sequence ID" value="CEM54185.1"/>
    <property type="molecule type" value="Genomic_DNA"/>
</dbReference>
<organism evidence="1">
    <name type="scientific">Chromera velia CCMP2878</name>
    <dbReference type="NCBI Taxonomy" id="1169474"/>
    <lineage>
        <taxon>Eukaryota</taxon>
        <taxon>Sar</taxon>
        <taxon>Alveolata</taxon>
        <taxon>Colpodellida</taxon>
        <taxon>Chromeraceae</taxon>
        <taxon>Chromera</taxon>
    </lineage>
</organism>
<gene>
    <name evidence="1" type="ORF">Cvel_12584</name>
</gene>
<sequence>MPDFAEFLQTEKGKEILQSLILPFAYKGSPLPIREVSHEWNTFYDYLDTERNQWMRPNVMTMTKDCFPGASSAFLEWLLSLPEEGRKDVVAPQEGYVPRMMEDRVIDECSNCTVKDNILLHHRLLNLANKLIDRMAMDNTPQNVDRCMPPFVNAYKILTHCLDGDNAKLMDRLGFEATRKAVPSVMKYFKDLGWRPRSEEFIHALRDIQDMQDLLMLKTRGLLNHLYPHNLCMQHNAATNSSGNFICHINVGLDLLVRVINGDIDSVEQYTCINSCYCPTLIRLLTTAAIVCGHLHIVRRLLSWGLTIGRVASVAGGIGHDVWLSISAEWKIPHLKAWPDNFTRPADPDPLEWGPLEAAALRNFDMFAELEQLELESSSVTRKEGQRGGKRGFLWGKRTCQAAVTGKSLQALQLLREPKTEFCPWDDNAIKHEAVWVGDLQILQFLHAQKETGRINKWGDWVVPMCIDKGHWDVLIWLRSLRITTDPPPDPDPCEAELARRRQTNPRAILTKKEKSQIREKHRAELKANPPPKKPMIQLNAPPFPWAQVYTPPENLHVYEAQLLKDLNSDPEKIPQVPESDVQRSNFIQAIRDATIRDQEIRHHIRNQYPQGTRIQYPQAQSPFSLYTAVSNGDVRHLFWLIERANIVFQPEAALMEELMTSILARLDRRCSRGIIKTMDELDWDLSEFWKICKCDVDDLCRLSNWVRQRRQLPDGVPPISVTPSGEFSHVIVELLGKRGRYNQWFAELAQLIHPSDWKFYEAQQMLMRRRRQVEWRLAEKGAPDPPTSGDKDM</sequence>
<reference evidence="1" key="1">
    <citation type="submission" date="2014-11" db="EMBL/GenBank/DDBJ databases">
        <authorList>
            <person name="Otto D Thomas"/>
            <person name="Naeem Raeece"/>
        </authorList>
    </citation>
    <scope>NUCLEOTIDE SEQUENCE</scope>
</reference>
<accession>A0A0G4IAI4</accession>
<proteinExistence type="predicted"/>
<evidence type="ECO:0000313" key="1">
    <source>
        <dbReference type="EMBL" id="CEM54185.1"/>
    </source>
</evidence>
<dbReference type="PhylomeDB" id="A0A0G4IAI4"/>